<keyword evidence="4" id="KW-0547">Nucleotide-binding</keyword>
<evidence type="ECO:0000256" key="7">
    <source>
        <dbReference type="SAM" id="MobiDB-lite"/>
    </source>
</evidence>
<dbReference type="GO" id="GO:0005524">
    <property type="term" value="F:ATP binding"/>
    <property type="evidence" value="ECO:0007669"/>
    <property type="project" value="UniProtKB-KW"/>
</dbReference>
<dbReference type="EMBL" id="AY594352">
    <property type="protein sequence ID" value="AAT27317.1"/>
    <property type="molecule type" value="Genomic_RNA"/>
</dbReference>
<accession>Q6J655</accession>
<evidence type="ECO:0000256" key="4">
    <source>
        <dbReference type="ARBA" id="ARBA00022741"/>
    </source>
</evidence>
<feature type="compositionally biased region" description="Low complexity" evidence="7">
    <location>
        <begin position="1433"/>
        <end position="1459"/>
    </location>
</feature>
<dbReference type="GO" id="GO:0003723">
    <property type="term" value="F:RNA binding"/>
    <property type="evidence" value="ECO:0007669"/>
    <property type="project" value="InterPro"/>
</dbReference>
<dbReference type="GO" id="GO:0003968">
    <property type="term" value="F:RNA-directed RNA polymerase activity"/>
    <property type="evidence" value="ECO:0007669"/>
    <property type="project" value="UniProtKB-KW"/>
</dbReference>
<dbReference type="InterPro" id="IPR027417">
    <property type="entry name" value="P-loop_NTPase"/>
</dbReference>
<dbReference type="InterPro" id="IPR001788">
    <property type="entry name" value="RNA-dep_RNA_pol_alsuvir"/>
</dbReference>
<dbReference type="CDD" id="cd23258">
    <property type="entry name" value="Alphatetraviridae_RdRp"/>
    <property type="match status" value="1"/>
</dbReference>
<dbReference type="Pfam" id="PF01443">
    <property type="entry name" value="Viral_helicase1"/>
    <property type="match status" value="1"/>
</dbReference>
<dbReference type="GeneID" id="2943489"/>
<dbReference type="Gene3D" id="3.40.50.300">
    <property type="entry name" value="P-loop containing nucleotide triphosphate hydrolases"/>
    <property type="match status" value="2"/>
</dbReference>
<dbReference type="InterPro" id="IPR027351">
    <property type="entry name" value="(+)RNA_virus_helicase_core_dom"/>
</dbReference>
<dbReference type="SUPFAM" id="SSF52540">
    <property type="entry name" value="P-loop containing nucleoside triphosphate hydrolases"/>
    <property type="match status" value="1"/>
</dbReference>
<evidence type="ECO:0000256" key="1">
    <source>
        <dbReference type="ARBA" id="ARBA00022484"/>
    </source>
</evidence>
<dbReference type="RefSeq" id="YP_025094.1">
    <property type="nucleotide sequence ID" value="NC_005898.1"/>
</dbReference>
<keyword evidence="6" id="KW-0067">ATP-binding</keyword>
<dbReference type="PROSITE" id="PS51743">
    <property type="entry name" value="ALPHAVIRUS_MT"/>
    <property type="match status" value="1"/>
</dbReference>
<organism evidence="10 11">
    <name type="scientific">Dendrolimus punctatus virus</name>
    <dbReference type="NCBI Taxonomy" id="272751"/>
    <lineage>
        <taxon>Viruses</taxon>
        <taxon>Riboviria</taxon>
        <taxon>Orthornavirae</taxon>
        <taxon>Kitrinoviricota</taxon>
        <taxon>Alsuviricetes</taxon>
        <taxon>Hepelivirales</taxon>
        <taxon>Alphatetraviridae</taxon>
        <taxon>Omegatetravirus</taxon>
        <taxon>Omegatetravirus dendrolimi</taxon>
    </lineage>
</organism>
<dbReference type="GO" id="GO:0016787">
    <property type="term" value="F:hydrolase activity"/>
    <property type="evidence" value="ECO:0007669"/>
    <property type="project" value="UniProtKB-KW"/>
</dbReference>
<dbReference type="Pfam" id="PF01660">
    <property type="entry name" value="Vmethyltransf"/>
    <property type="match status" value="1"/>
</dbReference>
<dbReference type="GO" id="GO:0006351">
    <property type="term" value="P:DNA-templated transcription"/>
    <property type="evidence" value="ECO:0007669"/>
    <property type="project" value="InterPro"/>
</dbReference>
<dbReference type="KEGG" id="vg:2943489"/>
<reference evidence="10 11" key="1">
    <citation type="journal article" date="2005" name="J. Gen. Virol.">
        <title>Isolation and identification of a new tetravirus from Dendrolimus punctatus larvae collected from Yunnan Province, China.</title>
        <authorList>
            <person name="Yi F."/>
            <person name="Zhang J."/>
            <person name="Yu H."/>
            <person name="Liu C."/>
            <person name="Wang J."/>
            <person name="Hu Y."/>
        </authorList>
    </citation>
    <scope>NUCLEOTIDE SEQUENCE [LARGE SCALE GENOMIC DNA]</scope>
</reference>
<feature type="region of interest" description="Disordered" evidence="7">
    <location>
        <begin position="1433"/>
        <end position="1493"/>
    </location>
</feature>
<evidence type="ECO:0000259" key="8">
    <source>
        <dbReference type="PROSITE" id="PS51657"/>
    </source>
</evidence>
<dbReference type="GO" id="GO:0008174">
    <property type="term" value="F:mRNA methyltransferase activity"/>
    <property type="evidence" value="ECO:0007669"/>
    <property type="project" value="UniProtKB-UniRule"/>
</dbReference>
<proteinExistence type="predicted"/>
<sequence>MYAKVAETQRAYQAADAAYANVLQRSAFKLDFAPPLKAYETLQRLYYPLRFKGGVGIPTQHPVLAGHQRVAEAALHGFATRQASILEIGPSLHSAARLSHLRYHGCTKTGTRDQARHIAALHSSFVRGVSPQFQADATLLAAGIPSETFCVDGVGACAFQAQLGISNHSLYDVELEELANAFNNHGLHMVKAFMHIPEELLYMDEVVNDELGYRFKVVDDDFRLRDVEYTLGDVRARAPKLQFLPESQRRRIERLVGRGSYSRRCVIFSGNDDWADAYCHDYHTWLAYLLVRNYPTPFGFSLHIEVQRRHGSSVELRITRADGGDRIFAVVPRTSQGLCRVPNIFAAADDSGTERKTILTSQHKVNMLLNFMQTRPEKELADFTVLMSFARARLRAIIVATEVAESSWHITPSDLVRVVASVYVIHLVERERIKFAVKAAKDDIFSNTSFWESFRNALASCCGIRGRSRVFSADVTEKYRVMSLTDIICDVQLTPEEVGWLPARVPPARVYHDKEALAVLREAGIYRVPEPSVPPLEPETTQDAGVWAAASAALPDYRACLSAGVARTDIKYLKITLENALKETEGLVLKPVKGLELYTGPPGSGKTRKLLAAVEAVSTRMLFIAPTSELRSEMEKSIKPPSDAATQHNALSMLRRATAASRPYELVVIDECFMLPLVYVSIVAAISPESKIVLVGDENQIGFIDFEGLMPGTPTVKDILKECVIHRYDKTHRSPADVVSSAFYQRLYPGVTTTSSNTHSIEYVPASYVNSGAVTLCFTQEEKSRCASEGAATVAEVQGKTFASVILHYNGTAPEQQLIAADKHLLVGITRHTNHLYIRDHTGDIERKLAHSPKVELLMDQEMPLEMTAIKPNVEVHRAEPSAPIPPQRAVPAGAISILRSAFGDQPECGCVALARTGYECFGGRAKINLEIAEPDHAPKPFRAFQEGVQWVKVTNASNKHQALQTLLARYTKRAKSLNPHEAASDAKRMMASMDKHWCWDVTADARERAVVDTLARFTQRGGTLEDLTDPDDPHIRDVDFLMKTQQKVSTKPMNSGKVGQGIAAHSKSLNFVLAVWVRILDEVLRTGSTTVRYSNGLPDEEEAMLLEAAVNKVPNASFTSADWTEFDTAHNNVSEIFFAELLARVGTPAAAVTLFRQRCGKRTLRAKGIGSVEVDGLLDSGAVWTLTRNTTFSAGVMLTLFRGVKFAAFKGDDSLLVGSGPLTFTPARLHMGEHYAKAHLKVETEVVVPYIGLLVSAEQVVPDPVRVALKVFGRCYSTHTLYGKYVDAVADLVSSWADAANSQRIMYMAAAYYAIDVASIAYVMDAVRRFAYGDFPYESLTVVRAHVQAPDAYATAYPHPASIRESVFEPRSLSAPTAGNVPQNQCVTTPRSTLLPSPGVSATTLNHVATGSAPLASTWVVPAANNCSDSLTPATPCTSSSSLPSSSSPPTSSGASPSVGATAKNTGVTSARKTASRGRSSPPRCPEKREGAIAPTLTAPCVRARSSFSLRSVAPPTIAPSASAASLPSATPSCATPSAAEPITQTTASTATTRSAPAVVPLYVPPTPVVQSRFQDWQPSRPRRLATEDVALAPIVAGLVKSRFPNRKNSLRKSEGCSAEQRQCVLTGRACGCEVNCYALAGNVDRND</sequence>
<dbReference type="Pfam" id="PF00978">
    <property type="entry name" value="RdRP_2"/>
    <property type="match status" value="1"/>
</dbReference>
<feature type="compositionally biased region" description="Polar residues" evidence="7">
    <location>
        <begin position="1464"/>
        <end position="1480"/>
    </location>
</feature>
<dbReference type="SUPFAM" id="SSF56672">
    <property type="entry name" value="DNA/RNA polymerases"/>
    <property type="match status" value="1"/>
</dbReference>
<dbReference type="GO" id="GO:0016556">
    <property type="term" value="P:mRNA modification"/>
    <property type="evidence" value="ECO:0007669"/>
    <property type="project" value="InterPro"/>
</dbReference>
<evidence type="ECO:0000259" key="9">
    <source>
        <dbReference type="PROSITE" id="PS51743"/>
    </source>
</evidence>
<keyword evidence="5" id="KW-0378">Hydrolase</keyword>
<name>Q6J655_9VIRU</name>
<dbReference type="Proteomes" id="UP000204300">
    <property type="component" value="Genome"/>
</dbReference>
<keyword evidence="1 10" id="KW-0696">RNA-directed RNA polymerase</keyword>
<dbReference type="InterPro" id="IPR043502">
    <property type="entry name" value="DNA/RNA_pol_sf"/>
</dbReference>
<dbReference type="InterPro" id="IPR002588">
    <property type="entry name" value="Alphavirus-like_MT_dom"/>
</dbReference>
<feature type="domain" description="(+)RNA virus helicase C-terminal" evidence="8">
    <location>
        <begin position="566"/>
        <end position="871"/>
    </location>
</feature>
<feature type="domain" description="Alphavirus-like MT" evidence="9">
    <location>
        <begin position="52"/>
        <end position="289"/>
    </location>
</feature>
<evidence type="ECO:0000256" key="3">
    <source>
        <dbReference type="ARBA" id="ARBA00022695"/>
    </source>
</evidence>
<evidence type="ECO:0000256" key="2">
    <source>
        <dbReference type="ARBA" id="ARBA00022679"/>
    </source>
</evidence>
<keyword evidence="11" id="KW-1185">Reference proteome</keyword>
<keyword evidence="3" id="KW-0548">Nucleotidyltransferase</keyword>
<evidence type="ECO:0000313" key="10">
    <source>
        <dbReference type="EMBL" id="AAT27317.1"/>
    </source>
</evidence>
<dbReference type="GO" id="GO:0006396">
    <property type="term" value="P:RNA processing"/>
    <property type="evidence" value="ECO:0007669"/>
    <property type="project" value="InterPro"/>
</dbReference>
<keyword evidence="2" id="KW-0808">Transferase</keyword>
<evidence type="ECO:0000256" key="5">
    <source>
        <dbReference type="ARBA" id="ARBA00022801"/>
    </source>
</evidence>
<evidence type="ECO:0000313" key="11">
    <source>
        <dbReference type="Proteomes" id="UP000204300"/>
    </source>
</evidence>
<feature type="region of interest" description="Disordered" evidence="7">
    <location>
        <begin position="1519"/>
        <end position="1553"/>
    </location>
</feature>
<protein>
    <submittedName>
        <fullName evidence="10">Putative RNA-dependent RNA polymerase</fullName>
    </submittedName>
</protein>
<dbReference type="PROSITE" id="PS51657">
    <property type="entry name" value="PSRV_HELICASE"/>
    <property type="match status" value="1"/>
</dbReference>
<evidence type="ECO:0000256" key="6">
    <source>
        <dbReference type="ARBA" id="ARBA00022840"/>
    </source>
</evidence>